<reference evidence="3" key="1">
    <citation type="submission" date="2017-03" db="EMBL/GenBank/DDBJ databases">
        <title>Phytopthora megakarya and P. palmivora, two closely related causual agents of cacao black pod achieved similar genome size and gene model numbers by different mechanisms.</title>
        <authorList>
            <person name="Ali S."/>
            <person name="Shao J."/>
            <person name="Larry D.J."/>
            <person name="Kronmiller B."/>
            <person name="Shen D."/>
            <person name="Strem M.D."/>
            <person name="Melnick R.L."/>
            <person name="Guiltinan M.J."/>
            <person name="Tyler B.M."/>
            <person name="Meinhardt L.W."/>
            <person name="Bailey B.A."/>
        </authorList>
    </citation>
    <scope>NUCLEOTIDE SEQUENCE [LARGE SCALE GENOMIC DNA]</scope>
    <source>
        <strain evidence="3">zdho120</strain>
    </source>
</reference>
<keyword evidence="3" id="KW-1185">Reference proteome</keyword>
<sequence>MRLQVWHLTAMLATLFAHLFMAVAVGADLVEPSQLKSGVSMPAEDINVSKRILRGGDHTTAGVKIPNVLKNTDEERAFNAQGIQNAVDQTVHWTHAKIYRAIEKVASRQAADKAMTQLIDSVYFPLLYFRKKTPKDLLAIANKQTNPKKRQSD</sequence>
<dbReference type="AlphaFoldDB" id="A0A225VT42"/>
<protein>
    <submittedName>
        <fullName evidence="2">RxLR effector protein</fullName>
    </submittedName>
</protein>
<keyword evidence="1" id="KW-0732">Signal</keyword>
<accession>A0A225VT42</accession>
<evidence type="ECO:0000313" key="2">
    <source>
        <dbReference type="EMBL" id="OWZ08334.1"/>
    </source>
</evidence>
<gene>
    <name evidence="2" type="ORF">PHMEG_00019140</name>
</gene>
<feature type="signal peptide" evidence="1">
    <location>
        <begin position="1"/>
        <end position="27"/>
    </location>
</feature>
<name>A0A225VT42_9STRA</name>
<comment type="caution">
    <text evidence="2">The sequence shown here is derived from an EMBL/GenBank/DDBJ whole genome shotgun (WGS) entry which is preliminary data.</text>
</comment>
<evidence type="ECO:0000256" key="1">
    <source>
        <dbReference type="SAM" id="SignalP"/>
    </source>
</evidence>
<feature type="chain" id="PRO_5012691546" evidence="1">
    <location>
        <begin position="28"/>
        <end position="153"/>
    </location>
</feature>
<dbReference type="EMBL" id="NBNE01003190">
    <property type="protein sequence ID" value="OWZ08334.1"/>
    <property type="molecule type" value="Genomic_DNA"/>
</dbReference>
<dbReference type="Proteomes" id="UP000198211">
    <property type="component" value="Unassembled WGS sequence"/>
</dbReference>
<organism evidence="2 3">
    <name type="scientific">Phytophthora megakarya</name>
    <dbReference type="NCBI Taxonomy" id="4795"/>
    <lineage>
        <taxon>Eukaryota</taxon>
        <taxon>Sar</taxon>
        <taxon>Stramenopiles</taxon>
        <taxon>Oomycota</taxon>
        <taxon>Peronosporomycetes</taxon>
        <taxon>Peronosporales</taxon>
        <taxon>Peronosporaceae</taxon>
        <taxon>Phytophthora</taxon>
    </lineage>
</organism>
<proteinExistence type="predicted"/>
<evidence type="ECO:0000313" key="3">
    <source>
        <dbReference type="Proteomes" id="UP000198211"/>
    </source>
</evidence>